<feature type="repeat" description="ANK" evidence="3">
    <location>
        <begin position="51"/>
        <end position="83"/>
    </location>
</feature>
<evidence type="ECO:0000256" key="4">
    <source>
        <dbReference type="SAM" id="MobiDB-lite"/>
    </source>
</evidence>
<dbReference type="PANTHER" id="PTHR24171">
    <property type="entry name" value="ANKYRIN REPEAT DOMAIN-CONTAINING PROTEIN 39-RELATED"/>
    <property type="match status" value="1"/>
</dbReference>
<dbReference type="Proteomes" id="UP000380867">
    <property type="component" value="Unassembled WGS sequence"/>
</dbReference>
<dbReference type="EMBL" id="SDPQ02000001">
    <property type="protein sequence ID" value="KAA1399466.1"/>
    <property type="molecule type" value="Genomic_DNA"/>
</dbReference>
<evidence type="ECO:0000256" key="3">
    <source>
        <dbReference type="PROSITE-ProRule" id="PRU00023"/>
    </source>
</evidence>
<proteinExistence type="predicted"/>
<evidence type="ECO:0000313" key="6">
    <source>
        <dbReference type="Proteomes" id="UP000380867"/>
    </source>
</evidence>
<dbReference type="Gene3D" id="1.25.40.20">
    <property type="entry name" value="Ankyrin repeat-containing domain"/>
    <property type="match status" value="1"/>
</dbReference>
<feature type="repeat" description="ANK" evidence="3">
    <location>
        <begin position="84"/>
        <end position="122"/>
    </location>
</feature>
<protein>
    <submittedName>
        <fullName evidence="5">Ankyrin repeat domain-containing protein</fullName>
    </submittedName>
</protein>
<reference evidence="5" key="1">
    <citation type="submission" date="2019-09" db="EMBL/GenBank/DDBJ databases">
        <authorList>
            <person name="Li J."/>
        </authorList>
    </citation>
    <scope>NUCLEOTIDE SEQUENCE [LARGE SCALE GENOMIC DNA]</scope>
    <source>
        <strain evidence="5">JCM 14732</strain>
    </source>
</reference>
<evidence type="ECO:0000256" key="1">
    <source>
        <dbReference type="ARBA" id="ARBA00022737"/>
    </source>
</evidence>
<dbReference type="InterPro" id="IPR002110">
    <property type="entry name" value="Ankyrin_rpt"/>
</dbReference>
<gene>
    <name evidence="5" type="ORF">ESP70_001465</name>
</gene>
<keyword evidence="6" id="KW-1185">Reference proteome</keyword>
<dbReference type="PROSITE" id="PS50088">
    <property type="entry name" value="ANK_REPEAT"/>
    <property type="match status" value="3"/>
</dbReference>
<sequence>MFKKRASSEPEAEAPDREGRSKLHYAALENDAVEVRRCLSAGEDVNAVDRQGFTPMHFAAQQLAVDALRELAEADPDVTLANTFGNTALWTAVFAANASPQLGGEVVRLLISLGADPDHVNHAGKSPRDMAETLGRDEVLEHMQ</sequence>
<comment type="caution">
    <text evidence="5">The sequence shown here is derived from an EMBL/GenBank/DDBJ whole genome shotgun (WGS) entry which is preliminary data.</text>
</comment>
<dbReference type="AlphaFoldDB" id="A0A5M4FH21"/>
<dbReference type="OrthoDB" id="9812708at2"/>
<evidence type="ECO:0000313" key="5">
    <source>
        <dbReference type="EMBL" id="KAA1399466.1"/>
    </source>
</evidence>
<keyword evidence="2 3" id="KW-0040">ANK repeat</keyword>
<name>A0A5M4FH21_9ACTN</name>
<keyword evidence="1" id="KW-0677">Repeat</keyword>
<dbReference type="SMART" id="SM00248">
    <property type="entry name" value="ANK"/>
    <property type="match status" value="3"/>
</dbReference>
<dbReference type="Pfam" id="PF12796">
    <property type="entry name" value="Ank_2"/>
    <property type="match status" value="1"/>
</dbReference>
<organism evidence="5 6">
    <name type="scientific">Aeromicrobium ginsengisoli</name>
    <dbReference type="NCBI Taxonomy" id="363867"/>
    <lineage>
        <taxon>Bacteria</taxon>
        <taxon>Bacillati</taxon>
        <taxon>Actinomycetota</taxon>
        <taxon>Actinomycetes</taxon>
        <taxon>Propionibacteriales</taxon>
        <taxon>Nocardioidaceae</taxon>
        <taxon>Aeromicrobium</taxon>
    </lineage>
</organism>
<evidence type="ECO:0000256" key="2">
    <source>
        <dbReference type="ARBA" id="ARBA00023043"/>
    </source>
</evidence>
<accession>A0A5M4FH21</accession>
<dbReference type="SUPFAM" id="SSF48403">
    <property type="entry name" value="Ankyrin repeat"/>
    <property type="match status" value="1"/>
</dbReference>
<dbReference type="RefSeq" id="WP_149687607.1">
    <property type="nucleotide sequence ID" value="NZ_SDPQ02000001.1"/>
</dbReference>
<dbReference type="InterPro" id="IPR036770">
    <property type="entry name" value="Ankyrin_rpt-contain_sf"/>
</dbReference>
<feature type="repeat" description="ANK" evidence="3">
    <location>
        <begin position="18"/>
        <end position="50"/>
    </location>
</feature>
<dbReference type="PROSITE" id="PS50297">
    <property type="entry name" value="ANK_REP_REGION"/>
    <property type="match status" value="1"/>
</dbReference>
<feature type="region of interest" description="Disordered" evidence="4">
    <location>
        <begin position="1"/>
        <end position="21"/>
    </location>
</feature>